<reference evidence="1" key="1">
    <citation type="journal article" date="2021" name="Proc. Natl. Acad. Sci. U.S.A.">
        <title>A Catalog of Tens of Thousands of Viruses from Human Metagenomes Reveals Hidden Associations with Chronic Diseases.</title>
        <authorList>
            <person name="Tisza M.J."/>
            <person name="Buck C.B."/>
        </authorList>
    </citation>
    <scope>NUCLEOTIDE SEQUENCE</scope>
    <source>
        <strain evidence="1">CtIi96</strain>
    </source>
</reference>
<organism evidence="1">
    <name type="scientific">Podoviridae sp. ctIi96</name>
    <dbReference type="NCBI Taxonomy" id="2826550"/>
    <lineage>
        <taxon>Viruses</taxon>
        <taxon>Duplodnaviria</taxon>
        <taxon>Heunggongvirae</taxon>
        <taxon>Uroviricota</taxon>
        <taxon>Caudoviricetes</taxon>
    </lineage>
</organism>
<accession>A0A8S5M1M5</accession>
<sequence length="71" mass="8333">MRLRQAKKIMKNFQLYPGMLWIYGTGRLDKANNIVLHHYSRVKPGIKVWNILMDKDPLLATKILNGLIKKK</sequence>
<evidence type="ECO:0000313" key="1">
    <source>
        <dbReference type="EMBL" id="DAD76086.1"/>
    </source>
</evidence>
<proteinExistence type="predicted"/>
<name>A0A8S5M1M5_9CAUD</name>
<protein>
    <submittedName>
        <fullName evidence="1">Uncharacterized protein</fullName>
    </submittedName>
</protein>
<dbReference type="EMBL" id="BK014795">
    <property type="protein sequence ID" value="DAD76086.1"/>
    <property type="molecule type" value="Genomic_DNA"/>
</dbReference>